<dbReference type="Gene3D" id="2.60.40.1880">
    <property type="entry name" value="Invasion associated locus B (IalB) protein"/>
    <property type="match status" value="1"/>
</dbReference>
<dbReference type="InterPro" id="IPR010642">
    <property type="entry name" value="Invasion_prot_B"/>
</dbReference>
<proteinExistence type="predicted"/>
<dbReference type="EMBL" id="FOSL01000004">
    <property type="protein sequence ID" value="SFK26059.1"/>
    <property type="molecule type" value="Genomic_DNA"/>
</dbReference>
<reference evidence="1 2" key="1">
    <citation type="submission" date="2016-10" db="EMBL/GenBank/DDBJ databases">
        <authorList>
            <person name="Varghese N."/>
            <person name="Submissions S."/>
        </authorList>
    </citation>
    <scope>NUCLEOTIDE SEQUENCE [LARGE SCALE GENOMIC DNA]</scope>
    <source>
        <strain evidence="1 2">DSM 21822</strain>
    </source>
</reference>
<dbReference type="InterPro" id="IPR038696">
    <property type="entry name" value="IalB_sf"/>
</dbReference>
<sequence>MGLNGEQPARRHTTDRDRFETMRGLISTLTGLVLVAAATPALAQSATKIGQHNAWGTYSYQAQNGKVCYVLTVPTDKQPSTLDHGDIFFFVSQKPGQNVSFEPQFIASYDFQANSKVSVTVGNKSFSMFTRGKSAWMENAAEEPQLIAAMKGGADMKIAAKSGRGNPTNYIFSLKGISAALQSIASCK</sequence>
<accession>A0A1I3Y3T4</accession>
<keyword evidence="2" id="KW-1185">Reference proteome</keyword>
<evidence type="ECO:0000313" key="1">
    <source>
        <dbReference type="EMBL" id="SFK26059.1"/>
    </source>
</evidence>
<dbReference type="Pfam" id="PF06776">
    <property type="entry name" value="IalB"/>
    <property type="match status" value="1"/>
</dbReference>
<dbReference type="Proteomes" id="UP000323300">
    <property type="component" value="Unassembled WGS sequence"/>
</dbReference>
<protein>
    <submittedName>
        <fullName evidence="1">Uncharacterized protein</fullName>
    </submittedName>
</protein>
<gene>
    <name evidence="1" type="ORF">SAMN04488498_104158</name>
</gene>
<dbReference type="AlphaFoldDB" id="A0A1I3Y3T4"/>
<name>A0A1I3Y3T4_9HYPH</name>
<organism evidence="1 2">
    <name type="scientific">Neomesorhizobium albiziae</name>
    <dbReference type="NCBI Taxonomy" id="335020"/>
    <lineage>
        <taxon>Bacteria</taxon>
        <taxon>Pseudomonadati</taxon>
        <taxon>Pseudomonadota</taxon>
        <taxon>Alphaproteobacteria</taxon>
        <taxon>Hyphomicrobiales</taxon>
        <taxon>Phyllobacteriaceae</taxon>
        <taxon>Neomesorhizobium</taxon>
    </lineage>
</organism>
<evidence type="ECO:0000313" key="2">
    <source>
        <dbReference type="Proteomes" id="UP000323300"/>
    </source>
</evidence>